<evidence type="ECO:0000259" key="4">
    <source>
        <dbReference type="Pfam" id="PF20777"/>
    </source>
</evidence>
<evidence type="ECO:0000259" key="5">
    <source>
        <dbReference type="Pfam" id="PF20778"/>
    </source>
</evidence>
<dbReference type="EMBL" id="MU853778">
    <property type="protein sequence ID" value="KAK3941918.1"/>
    <property type="molecule type" value="Genomic_DNA"/>
</dbReference>
<feature type="domain" description="SLS1 C-terminal" evidence="5">
    <location>
        <begin position="449"/>
        <end position="790"/>
    </location>
</feature>
<organism evidence="6 7">
    <name type="scientific">Diplogelasinospora grovesii</name>
    <dbReference type="NCBI Taxonomy" id="303347"/>
    <lineage>
        <taxon>Eukaryota</taxon>
        <taxon>Fungi</taxon>
        <taxon>Dikarya</taxon>
        <taxon>Ascomycota</taxon>
        <taxon>Pezizomycotina</taxon>
        <taxon>Sordariomycetes</taxon>
        <taxon>Sordariomycetidae</taxon>
        <taxon>Sordariales</taxon>
        <taxon>Diplogelasinosporaceae</taxon>
        <taxon>Diplogelasinospora</taxon>
    </lineage>
</organism>
<dbReference type="AlphaFoldDB" id="A0AAN6NCW7"/>
<evidence type="ECO:0000259" key="2">
    <source>
        <dbReference type="Pfam" id="PF14611"/>
    </source>
</evidence>
<evidence type="ECO:0000313" key="7">
    <source>
        <dbReference type="Proteomes" id="UP001303473"/>
    </source>
</evidence>
<evidence type="ECO:0000259" key="3">
    <source>
        <dbReference type="Pfam" id="PF20776"/>
    </source>
</evidence>
<dbReference type="Pfam" id="PF20777">
    <property type="entry name" value="KH_SLS1_2"/>
    <property type="match status" value="1"/>
</dbReference>
<gene>
    <name evidence="6" type="ORF">QBC46DRAFT_381263</name>
</gene>
<proteinExistence type="predicted"/>
<comment type="caution">
    <text evidence="6">The sequence shown here is derived from an EMBL/GenBank/DDBJ whole genome shotgun (WGS) entry which is preliminary data.</text>
</comment>
<dbReference type="InterPro" id="IPR048401">
    <property type="entry name" value="SLS1_C"/>
</dbReference>
<dbReference type="InterPro" id="IPR048748">
    <property type="entry name" value="SLS1_KH2"/>
</dbReference>
<evidence type="ECO:0000256" key="1">
    <source>
        <dbReference type="SAM" id="MobiDB-lite"/>
    </source>
</evidence>
<dbReference type="Pfam" id="PF14611">
    <property type="entry name" value="KH_SLS1_1"/>
    <property type="match status" value="1"/>
</dbReference>
<dbReference type="GO" id="GO:0005743">
    <property type="term" value="C:mitochondrial inner membrane"/>
    <property type="evidence" value="ECO:0007669"/>
    <property type="project" value="InterPro"/>
</dbReference>
<feature type="region of interest" description="Disordered" evidence="1">
    <location>
        <begin position="492"/>
        <end position="511"/>
    </location>
</feature>
<feature type="domain" description="SLS1 second KH" evidence="4">
    <location>
        <begin position="362"/>
        <end position="417"/>
    </location>
</feature>
<protein>
    <submittedName>
        <fullName evidence="6">Uncharacterized protein</fullName>
    </submittedName>
</protein>
<sequence length="805" mass="88785">MLRRGVPGSFVCLQCRLQLTAAAKRPLLPLFASSARGERRNGTDVSGNEDGKDEADERPDVLIQRVRSQDRRRKPPTSPLASRGPKRVYQSRGQRLLVKEEGLSVGILGKPAHAIVLRDGGAWKRKQIASQAESEGPPERTEGVDLIQALEKEGSDPDLEEVLLNIHELQPSETRLLSEKDFRALKETLTQGFTKGQLDVYIAQFQSAARKSAQEACLSTDPAWVLERRPWIPVVDESHNGVDPILRGYVSKSMPPKERLVVRLMRECWDLSSQDVINHQGYLDVKLREIEFKLLLLGNKKWLGDISRNFLHPGKQIDLVCSTNTLSILAPKLTAELVLDKINQALERVKTVTFDAGLVSEEPLEVAVLDEVGRITNTIVRFDPSKAQINVTWVQIAEPGEGRENPGDVVLRFLLYAFGSSTRPRTALEIFPNSLAKSGRYLMKHNITQKLAWQDRLRHWARFVSAVPQPADSEAVNIPASILPHPVVVMNEPLPGETESSSPLAASQEGWSAEVQTDTSAVFGHVVHAAQSHRPACIASSSFDPSCPRTFLPALPPLSSLELPSRSQQEGLGHSIIVARLLPAPQQRGLARSTAPSLELRIEADDKEIKRLLSLHAIVHDSFTGDVLLPQGPVDVRLQQRRYFSLHETAVDRHAAPVLDFLARADLRPWDGKLTTPPRIDGLYLPRRLLLHQDTRADENDSDALVPVDYLFAALEVQRVVAAEYGGFRLVYTSIEAGQRGGKRAEVALHAASALPQAPEAEHATSPSGVNNAIVANGFDGSSFMAAVSKLAMGTEMFKWHGVNE</sequence>
<feature type="region of interest" description="Disordered" evidence="1">
    <location>
        <begin position="34"/>
        <end position="91"/>
    </location>
</feature>
<dbReference type="Pfam" id="PF20776">
    <property type="entry name" value="SLS1_N"/>
    <property type="match status" value="1"/>
</dbReference>
<accession>A0AAN6NCW7</accession>
<reference evidence="7" key="1">
    <citation type="journal article" date="2023" name="Mol. Phylogenet. Evol.">
        <title>Genome-scale phylogeny and comparative genomics of the fungal order Sordariales.</title>
        <authorList>
            <person name="Hensen N."/>
            <person name="Bonometti L."/>
            <person name="Westerberg I."/>
            <person name="Brannstrom I.O."/>
            <person name="Guillou S."/>
            <person name="Cros-Aarteil S."/>
            <person name="Calhoun S."/>
            <person name="Haridas S."/>
            <person name="Kuo A."/>
            <person name="Mondo S."/>
            <person name="Pangilinan J."/>
            <person name="Riley R."/>
            <person name="LaButti K."/>
            <person name="Andreopoulos B."/>
            <person name="Lipzen A."/>
            <person name="Chen C."/>
            <person name="Yan M."/>
            <person name="Daum C."/>
            <person name="Ng V."/>
            <person name="Clum A."/>
            <person name="Steindorff A."/>
            <person name="Ohm R.A."/>
            <person name="Martin F."/>
            <person name="Silar P."/>
            <person name="Natvig D.O."/>
            <person name="Lalanne C."/>
            <person name="Gautier V."/>
            <person name="Ament-Velasquez S.L."/>
            <person name="Kruys A."/>
            <person name="Hutchinson M.I."/>
            <person name="Powell A.J."/>
            <person name="Barry K."/>
            <person name="Miller A.N."/>
            <person name="Grigoriev I.V."/>
            <person name="Debuchy R."/>
            <person name="Gladieux P."/>
            <person name="Hiltunen Thoren M."/>
            <person name="Johannesson H."/>
        </authorList>
    </citation>
    <scope>NUCLEOTIDE SEQUENCE [LARGE SCALE GENOMIC DNA]</scope>
    <source>
        <strain evidence="7">CBS 340.73</strain>
    </source>
</reference>
<feature type="domain" description="SLS1 N-terminal" evidence="3">
    <location>
        <begin position="156"/>
        <end position="273"/>
    </location>
</feature>
<dbReference type="Pfam" id="PF20778">
    <property type="entry name" value="SLS1_C"/>
    <property type="match status" value="1"/>
</dbReference>
<dbReference type="InterPro" id="IPR048400">
    <property type="entry name" value="SLS1_N"/>
</dbReference>
<keyword evidence="7" id="KW-1185">Reference proteome</keyword>
<dbReference type="Proteomes" id="UP001303473">
    <property type="component" value="Unassembled WGS sequence"/>
</dbReference>
<feature type="domain" description="SLS1 first KH" evidence="2">
    <location>
        <begin position="281"/>
        <end position="349"/>
    </location>
</feature>
<name>A0AAN6NCW7_9PEZI</name>
<evidence type="ECO:0000313" key="6">
    <source>
        <dbReference type="EMBL" id="KAK3941918.1"/>
    </source>
</evidence>
<dbReference type="InterPro" id="IPR032741">
    <property type="entry name" value="Sls1_KH-1"/>
</dbReference>